<dbReference type="STRING" id="1149755.A0A2J6RFJ1"/>
<dbReference type="InterPro" id="IPR006809">
    <property type="entry name" value="TAFII28_dom"/>
</dbReference>
<evidence type="ECO:0000256" key="6">
    <source>
        <dbReference type="SAM" id="MobiDB-lite"/>
    </source>
</evidence>
<feature type="compositionally biased region" description="Polar residues" evidence="6">
    <location>
        <begin position="64"/>
        <end position="90"/>
    </location>
</feature>
<dbReference type="GO" id="GO:0016251">
    <property type="term" value="F:RNA polymerase II general transcription initiation factor activity"/>
    <property type="evidence" value="ECO:0007669"/>
    <property type="project" value="TreeGrafter"/>
</dbReference>
<dbReference type="PANTHER" id="PTHR13218">
    <property type="entry name" value="TRANSCRIPTION INITIATION FACTOR TFIID SUBUNIT 11-RELATED"/>
    <property type="match status" value="1"/>
</dbReference>
<evidence type="ECO:0000256" key="2">
    <source>
        <dbReference type="ARBA" id="ARBA00009788"/>
    </source>
</evidence>
<gene>
    <name evidence="8" type="ORF">L207DRAFT_463555</name>
</gene>
<dbReference type="Proteomes" id="UP000235786">
    <property type="component" value="Unassembled WGS sequence"/>
</dbReference>
<dbReference type="AlphaFoldDB" id="A0A2J6RFJ1"/>
<dbReference type="GO" id="GO:0005669">
    <property type="term" value="C:transcription factor TFIID complex"/>
    <property type="evidence" value="ECO:0007669"/>
    <property type="project" value="InterPro"/>
</dbReference>
<sequence length="320" mass="34702">MASPPPPYGQNYSSAISPPYPSNSQLPQPLKRRQSDMPSSAPTIKRRKASMLSTTSASSAHPLRQTSFPPENPGNSIAYSRSPSMDTMSMASGMGPSSVKKKKPRKTKGKDNDDESVVGGRGASASAAGKRRASREQTADASDDGADEPTTLEASAERKAERALREQRQRVLVANHFDDMQFRRYEAWRAIKLPAATVRRIVNQTLSQSVPLPVIVAVQAAAKLFAGDMIEGARKVQSQWLEATGESQTGLPSPPAEGDGPIQKELRRGPLHPDHLREALRRHMLENNGGLVGELGLWQAQNHSGVERFGTKVGGKRLLK</sequence>
<dbReference type="GO" id="GO:0051123">
    <property type="term" value="P:RNA polymerase II preinitiation complex assembly"/>
    <property type="evidence" value="ECO:0007669"/>
    <property type="project" value="InterPro"/>
</dbReference>
<feature type="compositionally biased region" description="Polar residues" evidence="6">
    <location>
        <begin position="242"/>
        <end position="251"/>
    </location>
</feature>
<feature type="compositionally biased region" description="Polar residues" evidence="6">
    <location>
        <begin position="10"/>
        <end position="27"/>
    </location>
</feature>
<dbReference type="Pfam" id="PF04719">
    <property type="entry name" value="TAFII28"/>
    <property type="match status" value="1"/>
</dbReference>
<evidence type="ECO:0000256" key="3">
    <source>
        <dbReference type="ARBA" id="ARBA00023015"/>
    </source>
</evidence>
<keyword evidence="5" id="KW-0539">Nucleus</keyword>
<evidence type="ECO:0000256" key="4">
    <source>
        <dbReference type="ARBA" id="ARBA00023163"/>
    </source>
</evidence>
<comment type="similarity">
    <text evidence="2">Belongs to the TAF11 family.</text>
</comment>
<dbReference type="GO" id="GO:0046982">
    <property type="term" value="F:protein heterodimerization activity"/>
    <property type="evidence" value="ECO:0007669"/>
    <property type="project" value="InterPro"/>
</dbReference>
<proteinExistence type="inferred from homology"/>
<organism evidence="8 9">
    <name type="scientific">Hyaloscypha variabilis (strain UAMH 11265 / GT02V1 / F)</name>
    <name type="common">Meliniomyces variabilis</name>
    <dbReference type="NCBI Taxonomy" id="1149755"/>
    <lineage>
        <taxon>Eukaryota</taxon>
        <taxon>Fungi</taxon>
        <taxon>Dikarya</taxon>
        <taxon>Ascomycota</taxon>
        <taxon>Pezizomycotina</taxon>
        <taxon>Leotiomycetes</taxon>
        <taxon>Helotiales</taxon>
        <taxon>Hyaloscyphaceae</taxon>
        <taxon>Hyaloscypha</taxon>
        <taxon>Hyaloscypha variabilis</taxon>
    </lineage>
</organism>
<dbReference type="EMBL" id="KZ613949">
    <property type="protein sequence ID" value="PMD37279.1"/>
    <property type="molecule type" value="Genomic_DNA"/>
</dbReference>
<protein>
    <submittedName>
        <fullName evidence="8">Histone-fold-containing protein</fullName>
    </submittedName>
</protein>
<dbReference type="CDD" id="cd08048">
    <property type="entry name" value="HFD_TAF11"/>
    <property type="match status" value="1"/>
</dbReference>
<dbReference type="PANTHER" id="PTHR13218:SF8">
    <property type="entry name" value="TRANSCRIPTION INITIATION FACTOR TFIID SUBUNIT 11"/>
    <property type="match status" value="1"/>
</dbReference>
<evidence type="ECO:0000256" key="5">
    <source>
        <dbReference type="ARBA" id="ARBA00023242"/>
    </source>
</evidence>
<evidence type="ECO:0000259" key="7">
    <source>
        <dbReference type="Pfam" id="PF04719"/>
    </source>
</evidence>
<dbReference type="InterPro" id="IPR009072">
    <property type="entry name" value="Histone-fold"/>
</dbReference>
<feature type="compositionally biased region" description="Basic residues" evidence="6">
    <location>
        <begin position="99"/>
        <end position="108"/>
    </location>
</feature>
<dbReference type="InterPro" id="IPR045127">
    <property type="entry name" value="TAF11-like"/>
</dbReference>
<keyword evidence="3" id="KW-0805">Transcription regulation</keyword>
<feature type="region of interest" description="Disordered" evidence="6">
    <location>
        <begin position="1"/>
        <end position="161"/>
    </location>
</feature>
<dbReference type="SUPFAM" id="SSF47113">
    <property type="entry name" value="Histone-fold"/>
    <property type="match status" value="1"/>
</dbReference>
<name>A0A2J6RFJ1_HYAVF</name>
<evidence type="ECO:0000256" key="1">
    <source>
        <dbReference type="ARBA" id="ARBA00004123"/>
    </source>
</evidence>
<keyword evidence="9" id="KW-1185">Reference proteome</keyword>
<comment type="subcellular location">
    <subcellularLocation>
        <location evidence="1">Nucleus</location>
    </subcellularLocation>
</comment>
<dbReference type="OrthoDB" id="28335at2759"/>
<evidence type="ECO:0000313" key="9">
    <source>
        <dbReference type="Proteomes" id="UP000235786"/>
    </source>
</evidence>
<accession>A0A2J6RFJ1</accession>
<feature type="domain" description="TAFII28-like protein" evidence="7">
    <location>
        <begin position="173"/>
        <end position="282"/>
    </location>
</feature>
<feature type="region of interest" description="Disordered" evidence="6">
    <location>
        <begin position="242"/>
        <end position="269"/>
    </location>
</feature>
<keyword evidence="4" id="KW-0804">Transcription</keyword>
<reference evidence="8 9" key="1">
    <citation type="submission" date="2016-04" db="EMBL/GenBank/DDBJ databases">
        <title>A degradative enzymes factory behind the ericoid mycorrhizal symbiosis.</title>
        <authorList>
            <consortium name="DOE Joint Genome Institute"/>
            <person name="Martino E."/>
            <person name="Morin E."/>
            <person name="Grelet G."/>
            <person name="Kuo A."/>
            <person name="Kohler A."/>
            <person name="Daghino S."/>
            <person name="Barry K."/>
            <person name="Choi C."/>
            <person name="Cichocki N."/>
            <person name="Clum A."/>
            <person name="Copeland A."/>
            <person name="Hainaut M."/>
            <person name="Haridas S."/>
            <person name="Labutti K."/>
            <person name="Lindquist E."/>
            <person name="Lipzen A."/>
            <person name="Khouja H.-R."/>
            <person name="Murat C."/>
            <person name="Ohm R."/>
            <person name="Olson A."/>
            <person name="Spatafora J."/>
            <person name="Veneault-Fourrey C."/>
            <person name="Henrissat B."/>
            <person name="Grigoriev I."/>
            <person name="Martin F."/>
            <person name="Perotto S."/>
        </authorList>
    </citation>
    <scope>NUCLEOTIDE SEQUENCE [LARGE SCALE GENOMIC DNA]</scope>
    <source>
        <strain evidence="8 9">F</strain>
    </source>
</reference>
<evidence type="ECO:0000313" key="8">
    <source>
        <dbReference type="EMBL" id="PMD37279.1"/>
    </source>
</evidence>
<dbReference type="Gene3D" id="1.10.20.10">
    <property type="entry name" value="Histone, subunit A"/>
    <property type="match status" value="1"/>
</dbReference>